<reference evidence="6 7" key="1">
    <citation type="submission" date="2016-07" db="EMBL/GenBank/DDBJ databases">
        <title>Draft genome sequence of Prauserella sp. YIM 121212, isolated from alkaline soil.</title>
        <authorList>
            <person name="Ruckert C."/>
            <person name="Albersmeier A."/>
            <person name="Jiang C.-L."/>
            <person name="Jiang Y."/>
            <person name="Kalinowski J."/>
            <person name="Schneider O."/>
            <person name="Winkler A."/>
            <person name="Zotchev S.B."/>
        </authorList>
    </citation>
    <scope>NUCLEOTIDE SEQUENCE [LARGE SCALE GENOMIC DNA]</scope>
    <source>
        <strain evidence="6 7">YIM 121212</strain>
    </source>
</reference>
<evidence type="ECO:0000256" key="5">
    <source>
        <dbReference type="SAM" id="Phobius"/>
    </source>
</evidence>
<evidence type="ECO:0008006" key="8">
    <source>
        <dbReference type="Google" id="ProtNLM"/>
    </source>
</evidence>
<dbReference type="PANTHER" id="PTHR42723">
    <property type="entry name" value="CHLOROPHYLL SYNTHASE"/>
    <property type="match status" value="1"/>
</dbReference>
<dbReference type="InterPro" id="IPR000537">
    <property type="entry name" value="UbiA_prenyltransferase"/>
</dbReference>
<keyword evidence="3 5" id="KW-1133">Transmembrane helix</keyword>
<dbReference type="GO" id="GO:0016020">
    <property type="term" value="C:membrane"/>
    <property type="evidence" value="ECO:0007669"/>
    <property type="project" value="UniProtKB-SubCell"/>
</dbReference>
<evidence type="ECO:0000256" key="2">
    <source>
        <dbReference type="ARBA" id="ARBA00022692"/>
    </source>
</evidence>
<keyword evidence="7" id="KW-1185">Reference proteome</keyword>
<feature type="transmembrane region" description="Helical" evidence="5">
    <location>
        <begin position="46"/>
        <end position="64"/>
    </location>
</feature>
<dbReference type="Gene3D" id="1.10.357.140">
    <property type="entry name" value="UbiA prenyltransferase"/>
    <property type="match status" value="1"/>
</dbReference>
<feature type="transmembrane region" description="Helical" evidence="5">
    <location>
        <begin position="284"/>
        <end position="300"/>
    </location>
</feature>
<comment type="caution">
    <text evidence="6">The sequence shown here is derived from an EMBL/GenBank/DDBJ whole genome shotgun (WGS) entry which is preliminary data.</text>
</comment>
<feature type="transmembrane region" description="Helical" evidence="5">
    <location>
        <begin position="245"/>
        <end position="264"/>
    </location>
</feature>
<keyword evidence="4 5" id="KW-0472">Membrane</keyword>
<dbReference type="Pfam" id="PF01040">
    <property type="entry name" value="UbiA"/>
    <property type="match status" value="1"/>
</dbReference>
<evidence type="ECO:0000256" key="4">
    <source>
        <dbReference type="ARBA" id="ARBA00023136"/>
    </source>
</evidence>
<evidence type="ECO:0000256" key="1">
    <source>
        <dbReference type="ARBA" id="ARBA00004141"/>
    </source>
</evidence>
<accession>A0A318LDH7</accession>
<dbReference type="AlphaFoldDB" id="A0A318LDH7"/>
<feature type="transmembrane region" description="Helical" evidence="5">
    <location>
        <begin position="174"/>
        <end position="196"/>
    </location>
</feature>
<proteinExistence type="predicted"/>
<sequence>MSELTARDVVAVHRLEFPFWVNDVCQSSWGACFAVTAASQLFQAPVLLAIAANFLLIAGGLALNSTADISTDERHPERGSLAHAARRLGKVRGTRWVSFEFAVALALCAVVSVWTGRCIPTAMAVAMIGLQVAYNVEPLRWKRRGFLGVIAFCTAVVGLPCVLSYGAVGAEMSAPVALVFAGLTVLAIGRMTWWSVPDIGADAATGMATPGVRYGAVRALAFACAIMAAGAILLAWGMFLGYGAAASMLAAAAHVVFLVAALGLLRRVHRGLTASSVRMRKRSMPLVMVGDLVVAALPLLA</sequence>
<dbReference type="EMBL" id="MASU01000013">
    <property type="protein sequence ID" value="PXY24061.1"/>
    <property type="molecule type" value="Genomic_DNA"/>
</dbReference>
<feature type="transmembrane region" description="Helical" evidence="5">
    <location>
        <begin position="96"/>
        <end position="113"/>
    </location>
</feature>
<feature type="transmembrane region" description="Helical" evidence="5">
    <location>
        <begin position="119"/>
        <end position="136"/>
    </location>
</feature>
<dbReference type="Proteomes" id="UP000247892">
    <property type="component" value="Unassembled WGS sequence"/>
</dbReference>
<gene>
    <name evidence="6" type="ORF">BA062_27805</name>
</gene>
<evidence type="ECO:0000313" key="7">
    <source>
        <dbReference type="Proteomes" id="UP000247892"/>
    </source>
</evidence>
<feature type="transmembrane region" description="Helical" evidence="5">
    <location>
        <begin position="217"/>
        <end position="239"/>
    </location>
</feature>
<organism evidence="6 7">
    <name type="scientific">Prauserella flavalba</name>
    <dbReference type="NCBI Taxonomy" id="1477506"/>
    <lineage>
        <taxon>Bacteria</taxon>
        <taxon>Bacillati</taxon>
        <taxon>Actinomycetota</taxon>
        <taxon>Actinomycetes</taxon>
        <taxon>Pseudonocardiales</taxon>
        <taxon>Pseudonocardiaceae</taxon>
        <taxon>Prauserella</taxon>
    </lineage>
</organism>
<keyword evidence="2 5" id="KW-0812">Transmembrane</keyword>
<protein>
    <recommendedName>
        <fullName evidence="8">4-hydroxybenzoate polyprenyltransferase</fullName>
    </recommendedName>
</protein>
<dbReference type="InterPro" id="IPR050475">
    <property type="entry name" value="Prenyltransferase_related"/>
</dbReference>
<evidence type="ECO:0000313" key="6">
    <source>
        <dbReference type="EMBL" id="PXY24061.1"/>
    </source>
</evidence>
<dbReference type="GO" id="GO:0016765">
    <property type="term" value="F:transferase activity, transferring alkyl or aryl (other than methyl) groups"/>
    <property type="evidence" value="ECO:0007669"/>
    <property type="project" value="InterPro"/>
</dbReference>
<comment type="subcellular location">
    <subcellularLocation>
        <location evidence="1">Membrane</location>
        <topology evidence="1">Multi-pass membrane protein</topology>
    </subcellularLocation>
</comment>
<dbReference type="RefSeq" id="WP_110341939.1">
    <property type="nucleotide sequence ID" value="NZ_MASU01000013.1"/>
</dbReference>
<dbReference type="InterPro" id="IPR044878">
    <property type="entry name" value="UbiA_sf"/>
</dbReference>
<evidence type="ECO:0000256" key="3">
    <source>
        <dbReference type="ARBA" id="ARBA00022989"/>
    </source>
</evidence>
<dbReference type="OrthoDB" id="3616905at2"/>
<name>A0A318LDH7_9PSEU</name>
<feature type="transmembrane region" description="Helical" evidence="5">
    <location>
        <begin position="145"/>
        <end position="168"/>
    </location>
</feature>
<dbReference type="PANTHER" id="PTHR42723:SF1">
    <property type="entry name" value="CHLOROPHYLL SYNTHASE, CHLOROPLASTIC"/>
    <property type="match status" value="1"/>
</dbReference>